<keyword evidence="2" id="KW-1185">Reference proteome</keyword>
<reference evidence="1 2" key="2">
    <citation type="submission" date="2014-09" db="EMBL/GenBank/DDBJ databases">
        <authorList>
            <consortium name="NBRP consortium"/>
            <person name="Sawabe T."/>
            <person name="Meirelles P."/>
            <person name="Nakanishi M."/>
            <person name="Sayaka M."/>
            <person name="Hattori M."/>
            <person name="Ohkuma M."/>
        </authorList>
    </citation>
    <scope>NUCLEOTIDE SEQUENCE [LARGE SCALE GENOMIC DNA]</scope>
    <source>
        <strain evidence="1 2">JCM 19240</strain>
    </source>
</reference>
<comment type="caution">
    <text evidence="1">The sequence shown here is derived from an EMBL/GenBank/DDBJ whole genome shotgun (WGS) entry which is preliminary data.</text>
</comment>
<reference evidence="1 2" key="1">
    <citation type="submission" date="2014-09" db="EMBL/GenBank/DDBJ databases">
        <title>Vibrio maritimus JCM 19240. (C210) whole genome shotgun sequence.</title>
        <authorList>
            <person name="Sawabe T."/>
            <person name="Meirelles P."/>
            <person name="Nakanishi M."/>
            <person name="Sayaka M."/>
            <person name="Hattori M."/>
            <person name="Ohkuma M."/>
        </authorList>
    </citation>
    <scope>NUCLEOTIDE SEQUENCE [LARGE SCALE GENOMIC DNA]</scope>
    <source>
        <strain evidence="1 2">JCM 19240</strain>
    </source>
</reference>
<dbReference type="AlphaFoldDB" id="A0A090T3Q3"/>
<dbReference type="Proteomes" id="UP000029224">
    <property type="component" value="Unassembled WGS sequence"/>
</dbReference>
<protein>
    <submittedName>
        <fullName evidence="1">Uncharacterized protein</fullName>
    </submittedName>
</protein>
<evidence type="ECO:0000313" key="1">
    <source>
        <dbReference type="EMBL" id="GAL34546.1"/>
    </source>
</evidence>
<proteinExistence type="predicted"/>
<sequence>MRFDKSKLEHFIDVEVEGAPMLTITNIRAHIDLVFDFESKASTSTG</sequence>
<gene>
    <name evidence="1" type="ORF">JCM19240_4096</name>
</gene>
<dbReference type="EMBL" id="BBMT01000005">
    <property type="protein sequence ID" value="GAL34546.1"/>
    <property type="molecule type" value="Genomic_DNA"/>
</dbReference>
<accession>A0A090T3Q3</accession>
<name>A0A090T3Q3_9VIBR</name>
<evidence type="ECO:0000313" key="2">
    <source>
        <dbReference type="Proteomes" id="UP000029224"/>
    </source>
</evidence>
<organism evidence="1 2">
    <name type="scientific">Vibrio maritimus</name>
    <dbReference type="NCBI Taxonomy" id="990268"/>
    <lineage>
        <taxon>Bacteria</taxon>
        <taxon>Pseudomonadati</taxon>
        <taxon>Pseudomonadota</taxon>
        <taxon>Gammaproteobacteria</taxon>
        <taxon>Vibrionales</taxon>
        <taxon>Vibrionaceae</taxon>
        <taxon>Vibrio</taxon>
    </lineage>
</organism>